<evidence type="ECO:0000256" key="2">
    <source>
        <dbReference type="ARBA" id="ARBA00023315"/>
    </source>
</evidence>
<dbReference type="InterPro" id="IPR016181">
    <property type="entry name" value="Acyl_CoA_acyltransferase"/>
</dbReference>
<organism evidence="4 5">
    <name type="scientific">Candidatus Fusobacterium pullicola</name>
    <dbReference type="NCBI Taxonomy" id="2838601"/>
    <lineage>
        <taxon>Bacteria</taxon>
        <taxon>Fusobacteriati</taxon>
        <taxon>Fusobacteriota</taxon>
        <taxon>Fusobacteriia</taxon>
        <taxon>Fusobacteriales</taxon>
        <taxon>Fusobacteriaceae</taxon>
        <taxon>Fusobacterium</taxon>
    </lineage>
</organism>
<dbReference type="AlphaFoldDB" id="A0A9E2KZM6"/>
<reference evidence="4" key="2">
    <citation type="submission" date="2021-04" db="EMBL/GenBank/DDBJ databases">
        <authorList>
            <person name="Gilroy R."/>
        </authorList>
    </citation>
    <scope>NUCLEOTIDE SEQUENCE</scope>
    <source>
        <strain evidence="4">A6-441</strain>
    </source>
</reference>
<sequence length="159" mass="18453">MEIRLLVKEDINEMVKLYVKSWRATYKGIIPDKILDTITEEKFNKIWSEYITKEKNGIFGAFEDENFLGFGAFTPDENMENVLYLDSLHIKDEYKGRGVGTTIISTLKRYAKQEGYIGISVSVMSGNVKARNLYIKLGAKHLKNYIGFETQCEKLYWEL</sequence>
<proteinExistence type="predicted"/>
<keyword evidence="2" id="KW-0012">Acyltransferase</keyword>
<dbReference type="EMBL" id="JAHLFN010000053">
    <property type="protein sequence ID" value="MBU3842390.1"/>
    <property type="molecule type" value="Genomic_DNA"/>
</dbReference>
<dbReference type="Pfam" id="PF00583">
    <property type="entry name" value="Acetyltransf_1"/>
    <property type="match status" value="1"/>
</dbReference>
<name>A0A9E2KZM6_9FUSO</name>
<dbReference type="PANTHER" id="PTHR10545:SF29">
    <property type="entry name" value="GH14572P-RELATED"/>
    <property type="match status" value="1"/>
</dbReference>
<evidence type="ECO:0000256" key="1">
    <source>
        <dbReference type="ARBA" id="ARBA00022679"/>
    </source>
</evidence>
<dbReference type="SUPFAM" id="SSF55729">
    <property type="entry name" value="Acyl-CoA N-acyltransferases (Nat)"/>
    <property type="match status" value="1"/>
</dbReference>
<dbReference type="Proteomes" id="UP000724657">
    <property type="component" value="Unassembled WGS sequence"/>
</dbReference>
<gene>
    <name evidence="4" type="ORF">IAA47_05335</name>
</gene>
<dbReference type="GO" id="GO:0008080">
    <property type="term" value="F:N-acetyltransferase activity"/>
    <property type="evidence" value="ECO:0007669"/>
    <property type="project" value="TreeGrafter"/>
</dbReference>
<comment type="caution">
    <text evidence="4">The sequence shown here is derived from an EMBL/GenBank/DDBJ whole genome shotgun (WGS) entry which is preliminary data.</text>
</comment>
<dbReference type="PROSITE" id="PS51186">
    <property type="entry name" value="GNAT"/>
    <property type="match status" value="1"/>
</dbReference>
<evidence type="ECO:0000259" key="3">
    <source>
        <dbReference type="PROSITE" id="PS51186"/>
    </source>
</evidence>
<dbReference type="Gene3D" id="3.40.630.30">
    <property type="match status" value="1"/>
</dbReference>
<keyword evidence="1" id="KW-0808">Transferase</keyword>
<dbReference type="InterPro" id="IPR051016">
    <property type="entry name" value="Diverse_Substrate_AcTransf"/>
</dbReference>
<accession>A0A9E2KZM6</accession>
<reference evidence="4" key="1">
    <citation type="journal article" date="2021" name="PeerJ">
        <title>Extensive microbial diversity within the chicken gut microbiome revealed by metagenomics and culture.</title>
        <authorList>
            <person name="Gilroy R."/>
            <person name="Ravi A."/>
            <person name="Getino M."/>
            <person name="Pursley I."/>
            <person name="Horton D.L."/>
            <person name="Alikhan N.F."/>
            <person name="Baker D."/>
            <person name="Gharbi K."/>
            <person name="Hall N."/>
            <person name="Watson M."/>
            <person name="Adriaenssens E.M."/>
            <person name="Foster-Nyarko E."/>
            <person name="Jarju S."/>
            <person name="Secka A."/>
            <person name="Antonio M."/>
            <person name="Oren A."/>
            <person name="Chaudhuri R.R."/>
            <person name="La Ragione R."/>
            <person name="Hildebrand F."/>
            <person name="Pallen M.J."/>
        </authorList>
    </citation>
    <scope>NUCLEOTIDE SEQUENCE</scope>
    <source>
        <strain evidence="4">A6-441</strain>
    </source>
</reference>
<dbReference type="CDD" id="cd04301">
    <property type="entry name" value="NAT_SF"/>
    <property type="match status" value="1"/>
</dbReference>
<dbReference type="PANTHER" id="PTHR10545">
    <property type="entry name" value="DIAMINE N-ACETYLTRANSFERASE"/>
    <property type="match status" value="1"/>
</dbReference>
<evidence type="ECO:0000313" key="5">
    <source>
        <dbReference type="Proteomes" id="UP000724657"/>
    </source>
</evidence>
<dbReference type="InterPro" id="IPR000182">
    <property type="entry name" value="GNAT_dom"/>
</dbReference>
<feature type="domain" description="N-acetyltransferase" evidence="3">
    <location>
        <begin position="1"/>
        <end position="159"/>
    </location>
</feature>
<evidence type="ECO:0000313" key="4">
    <source>
        <dbReference type="EMBL" id="MBU3842390.1"/>
    </source>
</evidence>
<protein>
    <submittedName>
        <fullName evidence="4">GNAT family N-acetyltransferase</fullName>
    </submittedName>
</protein>